<reference evidence="1 2" key="1">
    <citation type="journal article" date="2015" name="Genome Announc.">
        <title>Expanding the biotechnology potential of lactobacilli through comparative genomics of 213 strains and associated genera.</title>
        <authorList>
            <person name="Sun Z."/>
            <person name="Harris H.M."/>
            <person name="McCann A."/>
            <person name="Guo C."/>
            <person name="Argimon S."/>
            <person name="Zhang W."/>
            <person name="Yang X."/>
            <person name="Jeffery I.B."/>
            <person name="Cooney J.C."/>
            <person name="Kagawa T.F."/>
            <person name="Liu W."/>
            <person name="Song Y."/>
            <person name="Salvetti E."/>
            <person name="Wrobel A."/>
            <person name="Rasinkangas P."/>
            <person name="Parkhill J."/>
            <person name="Rea M.C."/>
            <person name="O'Sullivan O."/>
            <person name="Ritari J."/>
            <person name="Douillard F.P."/>
            <person name="Paul Ross R."/>
            <person name="Yang R."/>
            <person name="Briner A.E."/>
            <person name="Felis G.E."/>
            <person name="de Vos W.M."/>
            <person name="Barrangou R."/>
            <person name="Klaenhammer T.R."/>
            <person name="Caufield P.W."/>
            <person name="Cui Y."/>
            <person name="Zhang H."/>
            <person name="O'Toole P.W."/>
        </authorList>
    </citation>
    <scope>NUCLEOTIDE SEQUENCE [LARGE SCALE GENOMIC DNA]</scope>
    <source>
        <strain evidence="1 2">DSM 20003</strain>
    </source>
</reference>
<sequence length="112" mass="12668">MKLSDFFQTALIEGTPVMDTDYELKANYHAGLQIPLPKVAQVYAAYFYTTRYVTQNFELNKMEIADIADEFGVQLTNQSFQQTLKRIVVAVDVQPSQKVVALTFQEVPGAKK</sequence>
<keyword evidence="2" id="KW-1185">Reference proteome</keyword>
<organism evidence="1 2">
    <name type="scientific">Loigolactobacillus bifermentans DSM 20003</name>
    <dbReference type="NCBI Taxonomy" id="1423726"/>
    <lineage>
        <taxon>Bacteria</taxon>
        <taxon>Bacillati</taxon>
        <taxon>Bacillota</taxon>
        <taxon>Bacilli</taxon>
        <taxon>Lactobacillales</taxon>
        <taxon>Lactobacillaceae</taxon>
        <taxon>Loigolactobacillus</taxon>
    </lineage>
</organism>
<dbReference type="EMBL" id="AZDA01000090">
    <property type="protein sequence ID" value="KRK34635.1"/>
    <property type="molecule type" value="Genomic_DNA"/>
</dbReference>
<evidence type="ECO:0000313" key="1">
    <source>
        <dbReference type="EMBL" id="KRK34635.1"/>
    </source>
</evidence>
<dbReference type="Proteomes" id="UP000051461">
    <property type="component" value="Unassembled WGS sequence"/>
</dbReference>
<accession>A0A0R1GKS9</accession>
<dbReference type="OrthoDB" id="2294961at2"/>
<dbReference type="RefSeq" id="WP_057904897.1">
    <property type="nucleotide sequence ID" value="NZ_AZDA01000090.1"/>
</dbReference>
<evidence type="ECO:0000313" key="2">
    <source>
        <dbReference type="Proteomes" id="UP000051461"/>
    </source>
</evidence>
<dbReference type="PATRIC" id="fig|1423726.3.peg.403"/>
<comment type="caution">
    <text evidence="1">The sequence shown here is derived from an EMBL/GenBank/DDBJ whole genome shotgun (WGS) entry which is preliminary data.</text>
</comment>
<name>A0A0R1GKS9_9LACO</name>
<proteinExistence type="predicted"/>
<dbReference type="AlphaFoldDB" id="A0A0R1GKS9"/>
<gene>
    <name evidence="1" type="ORF">FC07_GL000386</name>
</gene>
<protein>
    <submittedName>
        <fullName evidence="1">Uncharacterized protein</fullName>
    </submittedName>
</protein>